<organism evidence="4 5">
    <name type="scientific">Corallococcus coralloides</name>
    <name type="common">Myxococcus coralloides</name>
    <dbReference type="NCBI Taxonomy" id="184914"/>
    <lineage>
        <taxon>Bacteria</taxon>
        <taxon>Pseudomonadati</taxon>
        <taxon>Myxococcota</taxon>
        <taxon>Myxococcia</taxon>
        <taxon>Myxococcales</taxon>
        <taxon>Cystobacterineae</taxon>
        <taxon>Myxococcaceae</taxon>
        <taxon>Corallococcus</taxon>
    </lineage>
</organism>
<dbReference type="InterPro" id="IPR002347">
    <property type="entry name" value="SDR_fam"/>
</dbReference>
<dbReference type="Proteomes" id="UP000288758">
    <property type="component" value="Chromosome"/>
</dbReference>
<evidence type="ECO:0000256" key="1">
    <source>
        <dbReference type="ARBA" id="ARBA00006484"/>
    </source>
</evidence>
<dbReference type="PANTHER" id="PTHR43669">
    <property type="entry name" value="5-KETO-D-GLUCONATE 5-REDUCTASE"/>
    <property type="match status" value="1"/>
</dbReference>
<evidence type="ECO:0000256" key="2">
    <source>
        <dbReference type="ARBA" id="ARBA00023002"/>
    </source>
</evidence>
<evidence type="ECO:0000313" key="5">
    <source>
        <dbReference type="Proteomes" id="UP000288758"/>
    </source>
</evidence>
<reference evidence="4 5" key="1">
    <citation type="submission" date="2018-12" db="EMBL/GenBank/DDBJ databases">
        <title>Complete Genome Sequence of the Corallopyronin A producing Myxobacterium Corallococcus coralloides B035.</title>
        <authorList>
            <person name="Bouhired S.M."/>
            <person name="Rupp O."/>
            <person name="Blom J."/>
            <person name="Schaeberle T.F."/>
            <person name="Kehraus S."/>
            <person name="Schiefer A."/>
            <person name="Pfarr K."/>
            <person name="Goesmann A."/>
            <person name="Hoerauf A."/>
            <person name="Koenig G.M."/>
        </authorList>
    </citation>
    <scope>NUCLEOTIDE SEQUENCE [LARGE SCALE GENOMIC DNA]</scope>
    <source>
        <strain evidence="4 5">B035</strain>
    </source>
</reference>
<evidence type="ECO:0000313" key="4">
    <source>
        <dbReference type="EMBL" id="QAT85901.1"/>
    </source>
</evidence>
<name>A0A410RVP4_CORCK</name>
<evidence type="ECO:0000256" key="3">
    <source>
        <dbReference type="RuleBase" id="RU000363"/>
    </source>
</evidence>
<protein>
    <submittedName>
        <fullName evidence="4">3-oxoacyl-ACP reductase</fullName>
    </submittedName>
</protein>
<accession>A0A410RVP4</accession>
<dbReference type="PRINTS" id="PR00080">
    <property type="entry name" value="SDRFAMILY"/>
</dbReference>
<dbReference type="GO" id="GO:0016491">
    <property type="term" value="F:oxidoreductase activity"/>
    <property type="evidence" value="ECO:0007669"/>
    <property type="project" value="UniProtKB-KW"/>
</dbReference>
<dbReference type="SUPFAM" id="SSF51735">
    <property type="entry name" value="NAD(P)-binding Rossmann-fold domains"/>
    <property type="match status" value="1"/>
</dbReference>
<comment type="similarity">
    <text evidence="1 3">Belongs to the short-chain dehydrogenases/reductases (SDR) family.</text>
</comment>
<gene>
    <name evidence="4" type="primary">srlD</name>
    <name evidence="4" type="ORF">EJ065_4348</name>
</gene>
<dbReference type="InterPro" id="IPR036291">
    <property type="entry name" value="NAD(P)-bd_dom_sf"/>
</dbReference>
<sequence>MDYPGHGDEPGGETRRVSIRNVIVIGGTGDIGRAVVHKLRAEGLRVVCAASDVTTETADCLHVDVTREDSVRALFQRAEAETGPVEVLVNCAGVGVFTPLHETSLEDWNRTLDVNLTGTFLCAREAFRWMKPRGGGRIIHIGSVSDHLTLPLNGAYAATKHGVRGLTGVLNEEGKAFGIRATLLSLGAVYTAFWKSRPEFSPADMLAVEDVAQCIWEIAIKPPNVRIDELRLVPPQGVL</sequence>
<keyword evidence="2" id="KW-0560">Oxidoreductase</keyword>
<dbReference type="Gene3D" id="3.40.50.720">
    <property type="entry name" value="NAD(P)-binding Rossmann-like Domain"/>
    <property type="match status" value="1"/>
</dbReference>
<dbReference type="AlphaFoldDB" id="A0A410RVP4"/>
<proteinExistence type="inferred from homology"/>
<dbReference type="PRINTS" id="PR00081">
    <property type="entry name" value="GDHRDH"/>
</dbReference>
<dbReference type="EMBL" id="CP034669">
    <property type="protein sequence ID" value="QAT85901.1"/>
    <property type="molecule type" value="Genomic_DNA"/>
</dbReference>
<dbReference type="PANTHER" id="PTHR43669:SF3">
    <property type="entry name" value="ALCOHOL DEHYDROGENASE, PUTATIVE (AFU_ORTHOLOGUE AFUA_3G03445)-RELATED"/>
    <property type="match status" value="1"/>
</dbReference>
<dbReference type="CDD" id="cd05233">
    <property type="entry name" value="SDR_c"/>
    <property type="match status" value="1"/>
</dbReference>
<dbReference type="Pfam" id="PF00106">
    <property type="entry name" value="adh_short"/>
    <property type="match status" value="1"/>
</dbReference>